<comment type="caution">
    <text evidence="2">The sequence shown here is derived from an EMBL/GenBank/DDBJ whole genome shotgun (WGS) entry which is preliminary data.</text>
</comment>
<feature type="domain" description="Pyrrolo-quinoline quinone repeat" evidence="1">
    <location>
        <begin position="61"/>
        <end position="239"/>
    </location>
</feature>
<dbReference type="Proteomes" id="UP000050535">
    <property type="component" value="Unassembled WGS sequence"/>
</dbReference>
<dbReference type="PANTHER" id="PTHR34512:SF30">
    <property type="entry name" value="OUTER MEMBRANE PROTEIN ASSEMBLY FACTOR BAMB"/>
    <property type="match status" value="1"/>
</dbReference>
<dbReference type="SMART" id="SM00564">
    <property type="entry name" value="PQQ"/>
    <property type="match status" value="5"/>
</dbReference>
<dbReference type="Gene3D" id="2.130.10.10">
    <property type="entry name" value="YVTN repeat-like/Quinoprotein amine dehydrogenase"/>
    <property type="match status" value="2"/>
</dbReference>
<evidence type="ECO:0000313" key="3">
    <source>
        <dbReference type="Proteomes" id="UP000050535"/>
    </source>
</evidence>
<dbReference type="Pfam" id="PF13360">
    <property type="entry name" value="PQQ_2"/>
    <property type="match status" value="2"/>
</dbReference>
<dbReference type="PROSITE" id="PS51257">
    <property type="entry name" value="PROKAR_LIPOPROTEIN"/>
    <property type="match status" value="1"/>
</dbReference>
<dbReference type="SUPFAM" id="SSF50998">
    <property type="entry name" value="Quinoprotein alcohol dehydrogenase-like"/>
    <property type="match status" value="1"/>
</dbReference>
<dbReference type="InterPro" id="IPR015943">
    <property type="entry name" value="WD40/YVTN_repeat-like_dom_sf"/>
</dbReference>
<dbReference type="RefSeq" id="WP_054584800.1">
    <property type="nucleotide sequence ID" value="NZ_LGUC01000002.1"/>
</dbReference>
<name>A0A0P7H6I7_9EURY</name>
<gene>
    <name evidence="2" type="ORF">SY89_03222</name>
</gene>
<organism evidence="2 3">
    <name type="scientific">Halolamina pelagica</name>
    <dbReference type="NCBI Taxonomy" id="699431"/>
    <lineage>
        <taxon>Archaea</taxon>
        <taxon>Methanobacteriati</taxon>
        <taxon>Methanobacteriota</taxon>
        <taxon>Stenosarchaea group</taxon>
        <taxon>Halobacteria</taxon>
        <taxon>Halobacteriales</taxon>
        <taxon>Haloferacaceae</taxon>
    </lineage>
</organism>
<protein>
    <submittedName>
        <fullName evidence="2">Outer membrane biogenesis protein BamB</fullName>
    </submittedName>
</protein>
<dbReference type="InterPro" id="IPR011047">
    <property type="entry name" value="Quinoprotein_ADH-like_sf"/>
</dbReference>
<dbReference type="InterPro" id="IPR018391">
    <property type="entry name" value="PQQ_b-propeller_rpt"/>
</dbReference>
<sequence length="409" mass="44036">MNRRTYLATACVGTAALSGCLSVLPSDKPDTPLPTVPNGTWTQHGANSANTFVSDVAAPPRGNLAWESAAFTRWDPVITDGTVYTTNFDPSNEGSAIALDAQDGSEQWRTVLEGAGDHGRALVDDLFVVAHSEELVALDRRNGDIVWRRPFEKSISTGKDYSPELIAVDERSGIIVVPYRDGLEAFRATDGEPQWETAGVSQQQLTPAIHDGTIYAVGRIDGTDSLAAFDLTDGTARWTRALTDASTSADPVVTERGVFVVDGDTLGIHDHQTRERDRDIHVFESGEVHSTTVAVDRGTAFVANDEELLAVDIEAGTTRWRHDDEVYAQGFSVGSETVVAMVDGSEYVSTELRETITAFDRETGDVRWNYVLDGFHSVTIPPILVGGAVFFATSSIGGLAVLGDVDSDD</sequence>
<dbReference type="AlphaFoldDB" id="A0A0P7H6I7"/>
<evidence type="ECO:0000259" key="1">
    <source>
        <dbReference type="Pfam" id="PF13360"/>
    </source>
</evidence>
<evidence type="ECO:0000313" key="2">
    <source>
        <dbReference type="EMBL" id="KPN28988.1"/>
    </source>
</evidence>
<keyword evidence="3" id="KW-1185">Reference proteome</keyword>
<reference evidence="3" key="1">
    <citation type="submission" date="2013-11" db="EMBL/GenBank/DDBJ databases">
        <authorList>
            <person name="Hoang H.T."/>
            <person name="Killian M.L."/>
            <person name="Madson D.M."/>
            <person name="Arruda P.H.E."/>
            <person name="Sun D."/>
            <person name="Schwartz K.J."/>
            <person name="Yoon K."/>
        </authorList>
    </citation>
    <scope>NUCLEOTIDE SEQUENCE [LARGE SCALE GENOMIC DNA]</scope>
    <source>
        <strain evidence="3">CDK2</strain>
    </source>
</reference>
<feature type="domain" description="Pyrrolo-quinoline quinone repeat" evidence="1">
    <location>
        <begin position="286"/>
        <end position="395"/>
    </location>
</feature>
<dbReference type="InterPro" id="IPR002372">
    <property type="entry name" value="PQQ_rpt_dom"/>
</dbReference>
<dbReference type="OrthoDB" id="8638at2157"/>
<dbReference type="EMBL" id="LGUC01000002">
    <property type="protein sequence ID" value="KPN28988.1"/>
    <property type="molecule type" value="Genomic_DNA"/>
</dbReference>
<dbReference type="PANTHER" id="PTHR34512">
    <property type="entry name" value="CELL SURFACE PROTEIN"/>
    <property type="match status" value="1"/>
</dbReference>
<proteinExistence type="predicted"/>
<accession>A0A0P7H6I7</accession>
<dbReference type="STRING" id="699431.SY89_03222"/>